<reference evidence="1" key="1">
    <citation type="submission" date="2022-07" db="EMBL/GenBank/DDBJ databases">
        <title>Genome Sequence of Leucocoprinus birnbaumii.</title>
        <authorList>
            <person name="Buettner E."/>
        </authorList>
    </citation>
    <scope>NUCLEOTIDE SEQUENCE</scope>
    <source>
        <strain evidence="1">VT141</strain>
    </source>
</reference>
<evidence type="ECO:0000313" key="1">
    <source>
        <dbReference type="EMBL" id="KAJ3553741.1"/>
    </source>
</evidence>
<evidence type="ECO:0000313" key="2">
    <source>
        <dbReference type="Proteomes" id="UP001213000"/>
    </source>
</evidence>
<keyword evidence="2" id="KW-1185">Reference proteome</keyword>
<dbReference type="Proteomes" id="UP001213000">
    <property type="component" value="Unassembled WGS sequence"/>
</dbReference>
<protein>
    <submittedName>
        <fullName evidence="1">Uncharacterized protein</fullName>
    </submittedName>
</protein>
<gene>
    <name evidence="1" type="ORF">NP233_g12577</name>
</gene>
<name>A0AAD5VIC3_9AGAR</name>
<proteinExistence type="predicted"/>
<organism evidence="1 2">
    <name type="scientific">Leucocoprinus birnbaumii</name>
    <dbReference type="NCBI Taxonomy" id="56174"/>
    <lineage>
        <taxon>Eukaryota</taxon>
        <taxon>Fungi</taxon>
        <taxon>Dikarya</taxon>
        <taxon>Basidiomycota</taxon>
        <taxon>Agaricomycotina</taxon>
        <taxon>Agaricomycetes</taxon>
        <taxon>Agaricomycetidae</taxon>
        <taxon>Agaricales</taxon>
        <taxon>Agaricineae</taxon>
        <taxon>Agaricaceae</taxon>
        <taxon>Leucocoprinus</taxon>
    </lineage>
</organism>
<dbReference type="AlphaFoldDB" id="A0AAD5VIC3"/>
<comment type="caution">
    <text evidence="1">The sequence shown here is derived from an EMBL/GenBank/DDBJ whole genome shotgun (WGS) entry which is preliminary data.</text>
</comment>
<sequence length="119" mass="14090">MGDSSRQNPWFWAVGKPNAIAYEDWLIEIERARWFRERALLERLHEELEILNEEFRRTHVSFSKMEEVWTKLAAGEHPNAGYAAYAHRHAAMYKRLASQCLVTWEKASPWLKIEKNVSC</sequence>
<dbReference type="EMBL" id="JANIEX010001875">
    <property type="protein sequence ID" value="KAJ3553741.1"/>
    <property type="molecule type" value="Genomic_DNA"/>
</dbReference>
<accession>A0AAD5VIC3</accession>